<name>A0A448YFC4_BRENA</name>
<keyword evidence="8" id="KW-0325">Glycoprotein</keyword>
<dbReference type="Pfam" id="PF07983">
    <property type="entry name" value="X8"/>
    <property type="match status" value="1"/>
</dbReference>
<keyword evidence="12" id="KW-1133">Transmembrane helix</keyword>
<comment type="similarity">
    <text evidence="2 10">Belongs to the glycosyl hydrolase 72 family.</text>
</comment>
<accession>A0A448YFC4</accession>
<proteinExistence type="inferred from homology"/>
<keyword evidence="10" id="KW-0808">Transferase</keyword>
<evidence type="ECO:0000256" key="2">
    <source>
        <dbReference type="ARBA" id="ARBA00007528"/>
    </source>
</evidence>
<feature type="signal peptide" evidence="10">
    <location>
        <begin position="1"/>
        <end position="19"/>
    </location>
</feature>
<dbReference type="OrthoDB" id="421038at2759"/>
<dbReference type="GO" id="GO:0042124">
    <property type="term" value="F:1,3-beta-glucanosyltransferase activity"/>
    <property type="evidence" value="ECO:0007669"/>
    <property type="project" value="TreeGrafter"/>
</dbReference>
<dbReference type="Proteomes" id="UP000290900">
    <property type="component" value="Unassembled WGS sequence"/>
</dbReference>
<dbReference type="InterPro" id="IPR004886">
    <property type="entry name" value="Glucanosyltransferase"/>
</dbReference>
<dbReference type="GO" id="GO:0005886">
    <property type="term" value="C:plasma membrane"/>
    <property type="evidence" value="ECO:0007669"/>
    <property type="project" value="UniProtKB-SubCell"/>
</dbReference>
<keyword evidence="7" id="KW-1015">Disulfide bond</keyword>
<evidence type="ECO:0000256" key="3">
    <source>
        <dbReference type="ARBA" id="ARBA00022475"/>
    </source>
</evidence>
<keyword evidence="15" id="KW-1185">Reference proteome</keyword>
<keyword evidence="6 10" id="KW-0472">Membrane</keyword>
<evidence type="ECO:0000256" key="9">
    <source>
        <dbReference type="ARBA" id="ARBA00023288"/>
    </source>
</evidence>
<reference evidence="14 15" key="1">
    <citation type="submission" date="2018-12" db="EMBL/GenBank/DDBJ databases">
        <authorList>
            <person name="Tiukova I."/>
            <person name="Dainat J."/>
        </authorList>
    </citation>
    <scope>NUCLEOTIDE SEQUENCE [LARGE SCALE GENOMIC DNA]</scope>
</reference>
<dbReference type="PANTHER" id="PTHR31468:SF2">
    <property type="entry name" value="1,3-BETA-GLUCANOSYLTRANSFERASE GAS1"/>
    <property type="match status" value="1"/>
</dbReference>
<evidence type="ECO:0000256" key="11">
    <source>
        <dbReference type="SAM" id="MobiDB-lite"/>
    </source>
</evidence>
<feature type="region of interest" description="Disordered" evidence="11">
    <location>
        <begin position="471"/>
        <end position="490"/>
    </location>
</feature>
<dbReference type="GO" id="GO:0098552">
    <property type="term" value="C:side of membrane"/>
    <property type="evidence" value="ECO:0007669"/>
    <property type="project" value="UniProtKB-KW"/>
</dbReference>
<dbReference type="InterPro" id="IPR012946">
    <property type="entry name" value="X8"/>
</dbReference>
<evidence type="ECO:0000259" key="13">
    <source>
        <dbReference type="SMART" id="SM00768"/>
    </source>
</evidence>
<evidence type="ECO:0000256" key="7">
    <source>
        <dbReference type="ARBA" id="ARBA00023157"/>
    </source>
</evidence>
<evidence type="ECO:0000256" key="10">
    <source>
        <dbReference type="RuleBase" id="RU361209"/>
    </source>
</evidence>
<keyword evidence="5 10" id="KW-0732">Signal</keyword>
<evidence type="ECO:0000256" key="1">
    <source>
        <dbReference type="ARBA" id="ARBA00004609"/>
    </source>
</evidence>
<comment type="function">
    <text evidence="10">Splits internally a 1,3-beta-glucan molecule and transfers the newly generated reducing end (the donor) to the non-reducing end of another 1,3-beta-glucan molecule (the acceptor) forming a 1,3-beta linkage, resulting in the elongation of 1,3-beta-glucan chains in the cell wall.</text>
</comment>
<evidence type="ECO:0000256" key="5">
    <source>
        <dbReference type="ARBA" id="ARBA00022729"/>
    </source>
</evidence>
<dbReference type="STRING" id="13370.A0A448YFC4"/>
<keyword evidence="12" id="KW-0812">Transmembrane</keyword>
<keyword evidence="9 10" id="KW-0449">Lipoprotein</keyword>
<dbReference type="SMART" id="SM00768">
    <property type="entry name" value="X8"/>
    <property type="match status" value="1"/>
</dbReference>
<sequence length="523" mass="56045">MRFSVTSLALLSLASVALSVPTVDVYDNKFYYSDNGSQFYIRGVAYQKDTSGLKTDAKFVDPLADEDSCKRDIPYLKELNTNVVRVYALNSSDSHDACMKLLDDAGIYVIADLSSPDESIITTNPSWTLDLYQRYTDVIDEMQQYDNVLGFFAGNEVITNKTNADAAPFIKAAIRDMKGYMSDKGYRGIPVGYSANDDSGTRVNSADYFACGDDDIKADFYGINMYEWCGSSTFETSGYEERTKEFSNLSIPIFFSEYGCNEVSPRKFTEVATLFSDKMTDVWTGGIVYMYFEEANNYGLVSVDGDTVSTLDDFNNLKSEMGEIHPTSAKQSDASASGTSSLACPSAGSNWGAATNLPPKPSKDVCDCLEDSLKCVVDNDVSSKDYGDLFASVCGLIDCSDINANGTSGSYGLFSFCSPKQKLSYLLNKYYEGQKGDKSACDFSGSATLASATSAASTCSSVLSAASAGATVSGSKSGTSATSTKSNSGAAHAVAPPFVGSLEVYFLTLLVALSLGSASLVMM</sequence>
<evidence type="ECO:0000313" key="14">
    <source>
        <dbReference type="EMBL" id="VEU19612.1"/>
    </source>
</evidence>
<dbReference type="InParanoid" id="A0A448YFC4"/>
<feature type="domain" description="X8" evidence="13">
    <location>
        <begin position="373"/>
        <end position="461"/>
    </location>
</feature>
<evidence type="ECO:0000256" key="8">
    <source>
        <dbReference type="ARBA" id="ARBA00023180"/>
    </source>
</evidence>
<feature type="transmembrane region" description="Helical" evidence="12">
    <location>
        <begin position="504"/>
        <end position="522"/>
    </location>
</feature>
<dbReference type="InterPro" id="IPR017853">
    <property type="entry name" value="GH"/>
</dbReference>
<organism evidence="14 15">
    <name type="scientific">Brettanomyces naardenensis</name>
    <name type="common">Yeast</name>
    <dbReference type="NCBI Taxonomy" id="13370"/>
    <lineage>
        <taxon>Eukaryota</taxon>
        <taxon>Fungi</taxon>
        <taxon>Dikarya</taxon>
        <taxon>Ascomycota</taxon>
        <taxon>Saccharomycotina</taxon>
        <taxon>Pichiomycetes</taxon>
        <taxon>Pichiales</taxon>
        <taxon>Pichiaceae</taxon>
        <taxon>Brettanomyces</taxon>
    </lineage>
</organism>
<feature type="chain" id="PRO_5018818329" description="1,3-beta-glucanosyltransferase" evidence="10">
    <location>
        <begin position="20"/>
        <end position="523"/>
    </location>
</feature>
<dbReference type="PANTHER" id="PTHR31468">
    <property type="entry name" value="1,3-BETA-GLUCANOSYLTRANSFERASE GAS1"/>
    <property type="match status" value="1"/>
</dbReference>
<dbReference type="GO" id="GO:0071970">
    <property type="term" value="P:fungal-type cell wall (1-&gt;3)-beta-D-glucan biosynthetic process"/>
    <property type="evidence" value="ECO:0007669"/>
    <property type="project" value="TreeGrafter"/>
</dbReference>
<keyword evidence="3" id="KW-1003">Cell membrane</keyword>
<dbReference type="GO" id="GO:0031505">
    <property type="term" value="P:fungal-type cell wall organization"/>
    <property type="evidence" value="ECO:0007669"/>
    <property type="project" value="UniProtKB-ARBA"/>
</dbReference>
<dbReference type="GO" id="GO:0031982">
    <property type="term" value="C:vesicle"/>
    <property type="evidence" value="ECO:0007669"/>
    <property type="project" value="UniProtKB-ARBA"/>
</dbReference>
<dbReference type="FunFam" id="3.20.20.80:FF:000038">
    <property type="entry name" value="1,3-beta-glucanosyltransferase"/>
    <property type="match status" value="1"/>
</dbReference>
<evidence type="ECO:0000313" key="15">
    <source>
        <dbReference type="Proteomes" id="UP000290900"/>
    </source>
</evidence>
<dbReference type="FunFam" id="1.20.58.1040:FF:000005">
    <property type="entry name" value="1,3-beta-glucanosyltransferase"/>
    <property type="match status" value="1"/>
</dbReference>
<evidence type="ECO:0000256" key="4">
    <source>
        <dbReference type="ARBA" id="ARBA00022622"/>
    </source>
</evidence>
<dbReference type="EC" id="2.4.1.-" evidence="10"/>
<dbReference type="GO" id="GO:0030445">
    <property type="term" value="C:yeast-form cell wall"/>
    <property type="evidence" value="ECO:0007669"/>
    <property type="project" value="UniProtKB-ARBA"/>
</dbReference>
<dbReference type="EMBL" id="CAACVR010000001">
    <property type="protein sequence ID" value="VEU19612.1"/>
    <property type="molecule type" value="Genomic_DNA"/>
</dbReference>
<dbReference type="Gene3D" id="3.20.20.80">
    <property type="entry name" value="Glycosidases"/>
    <property type="match status" value="1"/>
</dbReference>
<protein>
    <recommendedName>
        <fullName evidence="10">1,3-beta-glucanosyltransferase</fullName>
        <ecNumber evidence="10">2.4.1.-</ecNumber>
    </recommendedName>
</protein>
<comment type="subcellular location">
    <subcellularLocation>
        <location evidence="1 10">Cell membrane</location>
        <topology evidence="1 10">Lipid-anchor</topology>
        <topology evidence="1 10">GPI-anchor</topology>
    </subcellularLocation>
</comment>
<dbReference type="Pfam" id="PF03198">
    <property type="entry name" value="Glyco_hydro_72"/>
    <property type="match status" value="1"/>
</dbReference>
<keyword evidence="4 10" id="KW-0336">GPI-anchor</keyword>
<dbReference type="SUPFAM" id="SSF51445">
    <property type="entry name" value="(Trans)glycosidases"/>
    <property type="match status" value="1"/>
</dbReference>
<dbReference type="Gene3D" id="1.20.58.1040">
    <property type="match status" value="1"/>
</dbReference>
<evidence type="ECO:0000256" key="6">
    <source>
        <dbReference type="ARBA" id="ARBA00023136"/>
    </source>
</evidence>
<gene>
    <name evidence="14" type="ORF">BRENAR_LOCUS349</name>
</gene>
<evidence type="ECO:0000256" key="12">
    <source>
        <dbReference type="SAM" id="Phobius"/>
    </source>
</evidence>
<dbReference type="AlphaFoldDB" id="A0A448YFC4"/>